<proteinExistence type="inferred from homology"/>
<evidence type="ECO:0000313" key="4">
    <source>
        <dbReference type="EMBL" id="SPD73201.1"/>
    </source>
</evidence>
<organism evidence="4">
    <name type="scientific">uncultured Desulfobacterium sp</name>
    <dbReference type="NCBI Taxonomy" id="201089"/>
    <lineage>
        <taxon>Bacteria</taxon>
        <taxon>Pseudomonadati</taxon>
        <taxon>Thermodesulfobacteriota</taxon>
        <taxon>Desulfobacteria</taxon>
        <taxon>Desulfobacterales</taxon>
        <taxon>Desulfobacteriaceae</taxon>
        <taxon>Desulfobacterium</taxon>
        <taxon>environmental samples</taxon>
    </lineage>
</organism>
<accession>A0A445MV18</accession>
<dbReference type="NCBIfam" id="TIGR02087">
    <property type="entry name" value="LEUD_arch"/>
    <property type="match status" value="1"/>
</dbReference>
<gene>
    <name evidence="4" type="primary">leuD</name>
    <name evidence="4" type="ORF">PITCH_A1740010</name>
</gene>
<name>A0A445MV18_9BACT</name>
<dbReference type="PANTHER" id="PTHR43345">
    <property type="entry name" value="3-ISOPROPYLMALATE DEHYDRATASE SMALL SUBUNIT 2-RELATED-RELATED"/>
    <property type="match status" value="1"/>
</dbReference>
<dbReference type="SUPFAM" id="SSF52016">
    <property type="entry name" value="LeuD/IlvD-like"/>
    <property type="match status" value="1"/>
</dbReference>
<dbReference type="InterPro" id="IPR015928">
    <property type="entry name" value="Aconitase/3IPM_dehydase_swvl"/>
</dbReference>
<protein>
    <submittedName>
        <fullName evidence="4">3-isopropylmalate dehydratase small subunit 1</fullName>
        <ecNumber evidence="4">4.2.1.33</ecNumber>
    </submittedName>
</protein>
<dbReference type="EC" id="4.2.1.33" evidence="4"/>
<dbReference type="AlphaFoldDB" id="A0A445MV18"/>
<dbReference type="GO" id="GO:0003861">
    <property type="term" value="F:3-isopropylmalate dehydratase activity"/>
    <property type="evidence" value="ECO:0007669"/>
    <property type="project" value="UniProtKB-EC"/>
</dbReference>
<keyword evidence="2 4" id="KW-0456">Lyase</keyword>
<dbReference type="EMBL" id="OJIN01000084">
    <property type="protein sequence ID" value="SPD73201.1"/>
    <property type="molecule type" value="Genomic_DNA"/>
</dbReference>
<feature type="domain" description="Aconitase A/isopropylmalate dehydratase small subunit swivel" evidence="3">
    <location>
        <begin position="58"/>
        <end position="112"/>
    </location>
</feature>
<reference evidence="4" key="1">
    <citation type="submission" date="2018-01" db="EMBL/GenBank/DDBJ databases">
        <authorList>
            <person name="Regsiter A."/>
            <person name="William W."/>
        </authorList>
    </citation>
    <scope>NUCLEOTIDE SEQUENCE</scope>
    <source>
        <strain evidence="4">TRIP AH-1</strain>
    </source>
</reference>
<evidence type="ECO:0000256" key="1">
    <source>
        <dbReference type="ARBA" id="ARBA00009869"/>
    </source>
</evidence>
<evidence type="ECO:0000259" key="3">
    <source>
        <dbReference type="Pfam" id="PF00694"/>
    </source>
</evidence>
<dbReference type="InterPro" id="IPR011827">
    <property type="entry name" value="LeuD_type2/HacB/DmdB"/>
</dbReference>
<dbReference type="InterPro" id="IPR050075">
    <property type="entry name" value="LeuD"/>
</dbReference>
<dbReference type="Gene3D" id="3.20.19.10">
    <property type="entry name" value="Aconitase, domain 4"/>
    <property type="match status" value="1"/>
</dbReference>
<evidence type="ECO:0000256" key="2">
    <source>
        <dbReference type="ARBA" id="ARBA00023239"/>
    </source>
</evidence>
<dbReference type="Pfam" id="PF00694">
    <property type="entry name" value="Aconitase_C"/>
    <property type="match status" value="1"/>
</dbReference>
<comment type="similarity">
    <text evidence="1">Belongs to the LeuD family. LeuD type 2 subfamily.</text>
</comment>
<sequence length="173" mass="19161">MTGTEISGRVWRLGDNINTDLIHPPSCFSLDEDKIKAGIYVGMNRLERHDNSPFPAWDLIIVAGENFGCGSSRETSVRALFSLGVRAIVAKSFARIFYRSLVNRGIAPIECSSIYSSVSDGDMITVSMSEGHIRLENTTYIQFAPLDPHIKKILECGGLVSYLKRELKGHNLV</sequence>
<dbReference type="InterPro" id="IPR000573">
    <property type="entry name" value="AconitaseA/IPMdHydase_ssu_swvl"/>
</dbReference>
<dbReference type="PANTHER" id="PTHR43345:SF2">
    <property type="entry name" value="3-ISOPROPYLMALATE DEHYDRATASE SMALL SUBUNIT 1"/>
    <property type="match status" value="1"/>
</dbReference>